<reference evidence="2" key="1">
    <citation type="journal article" date="2020" name="Fungal Divers.">
        <title>Resolving the Mortierellaceae phylogeny through synthesis of multi-gene phylogenetics and phylogenomics.</title>
        <authorList>
            <person name="Vandepol N."/>
            <person name="Liber J."/>
            <person name="Desiro A."/>
            <person name="Na H."/>
            <person name="Kennedy M."/>
            <person name="Barry K."/>
            <person name="Grigoriev I.V."/>
            <person name="Miller A.N."/>
            <person name="O'Donnell K."/>
            <person name="Stajich J.E."/>
            <person name="Bonito G."/>
        </authorList>
    </citation>
    <scope>NUCLEOTIDE SEQUENCE</scope>
    <source>
        <strain evidence="2">BC1065</strain>
    </source>
</reference>
<dbReference type="OrthoDB" id="5563016at2759"/>
<feature type="compositionally biased region" description="Basic and acidic residues" evidence="1">
    <location>
        <begin position="213"/>
        <end position="222"/>
    </location>
</feature>
<feature type="region of interest" description="Disordered" evidence="1">
    <location>
        <begin position="167"/>
        <end position="303"/>
    </location>
</feature>
<comment type="caution">
    <text evidence="2">The sequence shown here is derived from an EMBL/GenBank/DDBJ whole genome shotgun (WGS) entry which is preliminary data.</text>
</comment>
<feature type="region of interest" description="Disordered" evidence="1">
    <location>
        <begin position="1"/>
        <end position="89"/>
    </location>
</feature>
<dbReference type="PANTHER" id="PTHR12751:SF18">
    <property type="entry name" value="PHOSPHATASE AND ACTIN REGULATOR 1"/>
    <property type="match status" value="1"/>
</dbReference>
<name>A0A9P6PUV8_9FUNG</name>
<accession>A0A9P6PUV8</accession>
<dbReference type="AlphaFoldDB" id="A0A9P6PUV8"/>
<sequence length="452" mass="48112">MARNSISEDHFYGGASGASSRRGSTREGEPLYPSSSPEDADSEDHEEDDVEYDAVFQGDDDPTLGPNVVAKLATLKPPPKDVYSQSRLPKSILKKGCITAAPGADASSTAGGPGQANRGASNSNNKNGLNASSLLSTASVHPMANDLGPNSLPPAASHRANLVTRSPVPNHQQQQQHIQQFQKAHDAHPSLQVPETSPAGAFHHHLFSPFGHHPSDSTHPLENHAWNAPWSSSASHQDHGAAIPANFHVGEVSPPGDRGGEPPLGDVQEKVISPLARPNLRPQGMGDPYANPTDGGDQQMNSGRQDNEHQLVMMMIDPKSYLNARAMNQIQGNGASYMQPPPPIGTIMGSDGQSSVYDASANTLGARIGMDQNKAAAAAAAAAATARRIGFLSTVEIIPAHRKSEYNRRSDKNATFKVLTPDMKGEIRDELNAYKMREMAVHVESMGNTAFH</sequence>
<evidence type="ECO:0000313" key="3">
    <source>
        <dbReference type="Proteomes" id="UP000807716"/>
    </source>
</evidence>
<organism evidence="2 3">
    <name type="scientific">Actinomortierella ambigua</name>
    <dbReference type="NCBI Taxonomy" id="1343610"/>
    <lineage>
        <taxon>Eukaryota</taxon>
        <taxon>Fungi</taxon>
        <taxon>Fungi incertae sedis</taxon>
        <taxon>Mucoromycota</taxon>
        <taxon>Mortierellomycotina</taxon>
        <taxon>Mortierellomycetes</taxon>
        <taxon>Mortierellales</taxon>
        <taxon>Mortierellaceae</taxon>
        <taxon>Actinomortierella</taxon>
    </lineage>
</organism>
<feature type="compositionally biased region" description="Acidic residues" evidence="1">
    <location>
        <begin position="38"/>
        <end position="62"/>
    </location>
</feature>
<feature type="region of interest" description="Disordered" evidence="1">
    <location>
        <begin position="103"/>
        <end position="131"/>
    </location>
</feature>
<dbReference type="Proteomes" id="UP000807716">
    <property type="component" value="Unassembled WGS sequence"/>
</dbReference>
<gene>
    <name evidence="2" type="ORF">DFQ27_007709</name>
</gene>
<evidence type="ECO:0000256" key="1">
    <source>
        <dbReference type="SAM" id="MobiDB-lite"/>
    </source>
</evidence>
<protein>
    <submittedName>
        <fullName evidence="2">Uncharacterized protein</fullName>
    </submittedName>
</protein>
<dbReference type="GO" id="GO:0003779">
    <property type="term" value="F:actin binding"/>
    <property type="evidence" value="ECO:0007669"/>
    <property type="project" value="TreeGrafter"/>
</dbReference>
<feature type="compositionally biased region" description="Polar residues" evidence="1">
    <location>
        <begin position="118"/>
        <end position="131"/>
    </location>
</feature>
<evidence type="ECO:0000313" key="2">
    <source>
        <dbReference type="EMBL" id="KAG0253041.1"/>
    </source>
</evidence>
<feature type="compositionally biased region" description="Basic and acidic residues" evidence="1">
    <location>
        <begin position="1"/>
        <end position="11"/>
    </location>
</feature>
<dbReference type="PANTHER" id="PTHR12751">
    <property type="entry name" value="PHOSPHATASE AND ACTIN REGULATOR PHACTR"/>
    <property type="match status" value="1"/>
</dbReference>
<dbReference type="EMBL" id="JAAAJB010000613">
    <property type="protein sequence ID" value="KAG0253041.1"/>
    <property type="molecule type" value="Genomic_DNA"/>
</dbReference>
<keyword evidence="3" id="KW-1185">Reference proteome</keyword>
<proteinExistence type="predicted"/>
<dbReference type="GO" id="GO:0030036">
    <property type="term" value="P:actin cytoskeleton organization"/>
    <property type="evidence" value="ECO:0007669"/>
    <property type="project" value="TreeGrafter"/>
</dbReference>
<feature type="compositionally biased region" description="Low complexity" evidence="1">
    <location>
        <begin position="171"/>
        <end position="182"/>
    </location>
</feature>